<evidence type="ECO:0000259" key="3">
    <source>
        <dbReference type="PROSITE" id="PS50048"/>
    </source>
</evidence>
<dbReference type="OrthoDB" id="4937900at2759"/>
<feature type="region of interest" description="Disordered" evidence="2">
    <location>
        <begin position="417"/>
        <end position="449"/>
    </location>
</feature>
<dbReference type="CDD" id="cd00067">
    <property type="entry name" value="GAL4"/>
    <property type="match status" value="1"/>
</dbReference>
<keyword evidence="5" id="KW-1185">Reference proteome</keyword>
<dbReference type="GO" id="GO:0008270">
    <property type="term" value="F:zinc ion binding"/>
    <property type="evidence" value="ECO:0007669"/>
    <property type="project" value="InterPro"/>
</dbReference>
<feature type="domain" description="Zn(2)-C6 fungal-type" evidence="3">
    <location>
        <begin position="18"/>
        <end position="48"/>
    </location>
</feature>
<dbReference type="PROSITE" id="PS50048">
    <property type="entry name" value="ZN2_CY6_FUNGAL_2"/>
    <property type="match status" value="1"/>
</dbReference>
<dbReference type="GO" id="GO:0001228">
    <property type="term" value="F:DNA-binding transcription activator activity, RNA polymerase II-specific"/>
    <property type="evidence" value="ECO:0007669"/>
    <property type="project" value="TreeGrafter"/>
</dbReference>
<dbReference type="Pfam" id="PF11951">
    <property type="entry name" value="Fungal_trans_2"/>
    <property type="match status" value="1"/>
</dbReference>
<dbReference type="SUPFAM" id="SSF57701">
    <property type="entry name" value="Zn2/Cys6 DNA-binding domain"/>
    <property type="match status" value="1"/>
</dbReference>
<dbReference type="InterPro" id="IPR053157">
    <property type="entry name" value="Sterol_Uptake_Regulator"/>
</dbReference>
<dbReference type="SMART" id="SM00066">
    <property type="entry name" value="GAL4"/>
    <property type="match status" value="1"/>
</dbReference>
<dbReference type="PANTHER" id="PTHR47784">
    <property type="entry name" value="STEROL UPTAKE CONTROL PROTEIN 2"/>
    <property type="match status" value="1"/>
</dbReference>
<gene>
    <name evidence="4" type="ORF">BDW02DRAFT_304511</name>
</gene>
<accession>A0A6A5KW68</accession>
<reference evidence="4" key="1">
    <citation type="submission" date="2020-01" db="EMBL/GenBank/DDBJ databases">
        <authorList>
            <consortium name="DOE Joint Genome Institute"/>
            <person name="Haridas S."/>
            <person name="Albert R."/>
            <person name="Binder M."/>
            <person name="Bloem J."/>
            <person name="Labutti K."/>
            <person name="Salamov A."/>
            <person name="Andreopoulos B."/>
            <person name="Baker S.E."/>
            <person name="Barry K."/>
            <person name="Bills G."/>
            <person name="Bluhm B.H."/>
            <person name="Cannon C."/>
            <person name="Castanera R."/>
            <person name="Culley D.E."/>
            <person name="Daum C."/>
            <person name="Ezra D."/>
            <person name="Gonzalez J.B."/>
            <person name="Henrissat B."/>
            <person name="Kuo A."/>
            <person name="Liang C."/>
            <person name="Lipzen A."/>
            <person name="Lutzoni F."/>
            <person name="Magnuson J."/>
            <person name="Mondo S."/>
            <person name="Nolan M."/>
            <person name="Ohm R."/>
            <person name="Pangilinan J."/>
            <person name="Park H.-J."/>
            <person name="Ramirez L."/>
            <person name="Alfaro M."/>
            <person name="Sun H."/>
            <person name="Tritt A."/>
            <person name="Yoshinaga Y."/>
            <person name="Zwiers L.-H."/>
            <person name="Turgeon B.G."/>
            <person name="Goodwin S.B."/>
            <person name="Spatafora J.W."/>
            <person name="Crous P.W."/>
            <person name="Grigoriev I.V."/>
        </authorList>
    </citation>
    <scope>NUCLEOTIDE SEQUENCE</scope>
    <source>
        <strain evidence="4">P77</strain>
    </source>
</reference>
<dbReference type="PROSITE" id="PS00463">
    <property type="entry name" value="ZN2_CY6_FUNGAL_1"/>
    <property type="match status" value="1"/>
</dbReference>
<dbReference type="Proteomes" id="UP000800040">
    <property type="component" value="Unassembled WGS sequence"/>
</dbReference>
<keyword evidence="1" id="KW-0539">Nucleus</keyword>
<dbReference type="EMBL" id="ML975248">
    <property type="protein sequence ID" value="KAF1838894.1"/>
    <property type="molecule type" value="Genomic_DNA"/>
</dbReference>
<sequence length="449" mass="50520">MTEQRIAKRKTHTKSRKGCFQCKQRHTKCNEARPRCGNCVRLDISCTFPAKPESYATSPQPSPAVSSPYVELAHSQSPDLASNGAELPLADLRLLHHWTKSCAKSLHPNHATRSSVWQNEFIELAFEHPFLLRGFLALSAIHQASFLPPTERQGLLHQADSHISRALDTYRKNLTGTPNIELAIPMFMLSSILLTYNFGSAQLERPEDPIGALHHCFMLLQGIKVVVVPHWEQIKDSSVFAHMTDMASPEALEALDTLAKEENPQEILRLQELTELLLDSQDKEACVTAINELHETWLRFRHVSPDRDEYSLLFLWPARLTNRFLDLLAVHNPVTCIITTHFAALLVQCRPVWWAVKWPQWLCAASEQLLTATPDLIRWLHWPQQIIHSQPCSAGGTPTASEGVISRVLPSSSLRYPPIPDSTPNAIQPNDNHVATTPSNDRLGHPPEL</sequence>
<evidence type="ECO:0000313" key="4">
    <source>
        <dbReference type="EMBL" id="KAF1838894.1"/>
    </source>
</evidence>
<evidence type="ECO:0000256" key="1">
    <source>
        <dbReference type="ARBA" id="ARBA00023242"/>
    </source>
</evidence>
<dbReference type="PANTHER" id="PTHR47784:SF4">
    <property type="entry name" value="ZN(II)2CYS6 TRANSCRIPTION FACTOR (EUROFUNG)"/>
    <property type="match status" value="1"/>
</dbReference>
<proteinExistence type="predicted"/>
<dbReference type="InterPro" id="IPR036864">
    <property type="entry name" value="Zn2-C6_fun-type_DNA-bd_sf"/>
</dbReference>
<dbReference type="InterPro" id="IPR001138">
    <property type="entry name" value="Zn2Cys6_DnaBD"/>
</dbReference>
<dbReference type="Pfam" id="PF00172">
    <property type="entry name" value="Zn_clus"/>
    <property type="match status" value="1"/>
</dbReference>
<dbReference type="InterPro" id="IPR021858">
    <property type="entry name" value="Fun_TF"/>
</dbReference>
<evidence type="ECO:0000256" key="2">
    <source>
        <dbReference type="SAM" id="MobiDB-lite"/>
    </source>
</evidence>
<dbReference type="AlphaFoldDB" id="A0A6A5KW68"/>
<evidence type="ECO:0000313" key="5">
    <source>
        <dbReference type="Proteomes" id="UP000800040"/>
    </source>
</evidence>
<dbReference type="Gene3D" id="4.10.240.10">
    <property type="entry name" value="Zn(2)-C6 fungal-type DNA-binding domain"/>
    <property type="match status" value="1"/>
</dbReference>
<protein>
    <recommendedName>
        <fullName evidence="3">Zn(2)-C6 fungal-type domain-containing protein</fullName>
    </recommendedName>
</protein>
<organism evidence="4 5">
    <name type="scientific">Decorospora gaudefroyi</name>
    <dbReference type="NCBI Taxonomy" id="184978"/>
    <lineage>
        <taxon>Eukaryota</taxon>
        <taxon>Fungi</taxon>
        <taxon>Dikarya</taxon>
        <taxon>Ascomycota</taxon>
        <taxon>Pezizomycotina</taxon>
        <taxon>Dothideomycetes</taxon>
        <taxon>Pleosporomycetidae</taxon>
        <taxon>Pleosporales</taxon>
        <taxon>Pleosporineae</taxon>
        <taxon>Pleosporaceae</taxon>
        <taxon>Decorospora</taxon>
    </lineage>
</organism>
<feature type="compositionally biased region" description="Polar residues" evidence="2">
    <location>
        <begin position="422"/>
        <end position="440"/>
    </location>
</feature>
<name>A0A6A5KW68_9PLEO</name>